<keyword evidence="2" id="KW-1185">Reference proteome</keyword>
<organism evidence="1 2">
    <name type="scientific">Sutterella massiliensis</name>
    <dbReference type="NCBI Taxonomy" id="1816689"/>
    <lineage>
        <taxon>Bacteria</taxon>
        <taxon>Pseudomonadati</taxon>
        <taxon>Pseudomonadota</taxon>
        <taxon>Betaproteobacteria</taxon>
        <taxon>Burkholderiales</taxon>
        <taxon>Sutterellaceae</taxon>
        <taxon>Sutterella</taxon>
    </lineage>
</organism>
<reference evidence="1 2" key="1">
    <citation type="journal article" date="2021" name="Sci. Rep.">
        <title>The distribution of antibiotic resistance genes in chicken gut microbiota commensals.</title>
        <authorList>
            <person name="Juricova H."/>
            <person name="Matiasovicova J."/>
            <person name="Kubasova T."/>
            <person name="Cejkova D."/>
            <person name="Rychlik I."/>
        </authorList>
    </citation>
    <scope>NUCLEOTIDE SEQUENCE [LARGE SCALE GENOMIC DNA]</scope>
    <source>
        <strain evidence="1 2">An829</strain>
    </source>
</reference>
<sequence length="439" mass="49301">YLLNNILENNPRGARATWNNPVGGALQWSGSPEIGVIDTHGDLRWYLKADTIFDINSIEWGGTMMGFRQNKDGALTWGYGQRYVKYDLMGRKVFNRLLPEGYDDFSHSLDPMQNGNYLIRVSDADYLRPDGKRVRTIRDVIIEVDPDGQVVDEWNLNNILDPYRSDVIKTLDQGAVCLNIDVNKAGVTMSADELAELDKSDKFGDILGTGAGRNWAHVNSVDYDPTDDSIIISSRHQSAIFKIGRDKKVKWIIGSHQGWKGDFKTKLLTPVDKNGKPLKCDENYNTCEGGFDWTWTQHTAWRIDSKSKAGEVYLTVFDNGDGRGMEQPALPSEKYTRLVVYKVDEANMTIQQVWEYGTGKNEIYSPVTGLCEYHDDKDSIVGYFSTAGMTVSKGIAVPSPYVTEFEWGAKEPSVKIHLLNTFGYQAMPIDLAKAFGDAK</sequence>
<comment type="caution">
    <text evidence="1">The sequence shown here is derived from an EMBL/GenBank/DDBJ whole genome shotgun (WGS) entry which is preliminary data.</text>
</comment>
<dbReference type="PANTHER" id="PTHR35340:SF10">
    <property type="entry name" value="CYTOPLASMIC PROTEIN"/>
    <property type="match status" value="1"/>
</dbReference>
<proteinExistence type="predicted"/>
<dbReference type="InterPro" id="IPR053143">
    <property type="entry name" value="Arylsulfate_ST"/>
</dbReference>
<dbReference type="InterPro" id="IPR010262">
    <property type="entry name" value="Arylsulfotransferase_bact"/>
</dbReference>
<dbReference type="RefSeq" id="WP_205104631.1">
    <property type="nucleotide sequence ID" value="NZ_JACJJC010000062.1"/>
</dbReference>
<evidence type="ECO:0000313" key="1">
    <source>
        <dbReference type="EMBL" id="MBM6705022.1"/>
    </source>
</evidence>
<feature type="non-terminal residue" evidence="1">
    <location>
        <position position="1"/>
    </location>
</feature>
<dbReference type="Proteomes" id="UP000715095">
    <property type="component" value="Unassembled WGS sequence"/>
</dbReference>
<evidence type="ECO:0000313" key="2">
    <source>
        <dbReference type="Proteomes" id="UP000715095"/>
    </source>
</evidence>
<protein>
    <submittedName>
        <fullName evidence="1">Aryl-sulfate sulfotransferase</fullName>
    </submittedName>
</protein>
<accession>A0ABS2DUQ1</accession>
<gene>
    <name evidence="1" type="ORF">H6A60_11150</name>
</gene>
<dbReference type="EMBL" id="JACJJC010000062">
    <property type="protein sequence ID" value="MBM6705022.1"/>
    <property type="molecule type" value="Genomic_DNA"/>
</dbReference>
<dbReference type="Pfam" id="PF05935">
    <property type="entry name" value="Arylsulfotrans"/>
    <property type="match status" value="1"/>
</dbReference>
<dbReference type="PANTHER" id="PTHR35340">
    <property type="entry name" value="PQQ ENZYME REPEAT PROTEIN-RELATED"/>
    <property type="match status" value="1"/>
</dbReference>
<name>A0ABS2DUQ1_9BURK</name>